<evidence type="ECO:0000256" key="3">
    <source>
        <dbReference type="ARBA" id="ARBA00022801"/>
    </source>
</evidence>
<dbReference type="Proteomes" id="UP000186588">
    <property type="component" value="Unassembled WGS sequence"/>
</dbReference>
<reference evidence="9" key="3">
    <citation type="journal article" date="2020" name="Front. Microbiol.">
        <title>Kunkecin A, a New Nisin Variant Bacteriocin Produced by the Fructophilic Lactic Acid Bacterium, Apilactobacillus kunkeei FF30-6 Isolated from Honey bees.</title>
        <authorList>
            <person name="Zendo T."/>
            <person name="Ohashi C."/>
            <person name="Maeno S."/>
            <person name="Piao X."/>
            <person name="Salminen S."/>
            <person name="Sonomoto K."/>
            <person name="Endo A."/>
        </authorList>
    </citation>
    <scope>NUCLEOTIDE SEQUENCE [LARGE SCALE GENOMIC DNA]</scope>
    <source>
        <strain evidence="9">FF30-6</strain>
        <plasmid evidence="9">pKUNFF30-6</plasmid>
    </source>
</reference>
<dbReference type="InterPro" id="IPR022398">
    <property type="entry name" value="Peptidase_S8_His-AS"/>
</dbReference>
<dbReference type="PANTHER" id="PTHR43806:SF11">
    <property type="entry name" value="CEREVISIN-RELATED"/>
    <property type="match status" value="1"/>
</dbReference>
<protein>
    <submittedName>
        <fullName evidence="7">Leader peptidase</fullName>
    </submittedName>
    <submittedName>
        <fullName evidence="8">Nisin leader peptide-processing serine protease NisP</fullName>
        <ecNumber evidence="8">3.4.21.-</ecNumber>
    </submittedName>
</protein>
<dbReference type="PRINTS" id="PR00723">
    <property type="entry name" value="SUBTILISIN"/>
</dbReference>
<dbReference type="Proteomes" id="UP000186588">
    <property type="component" value="Plasmid pKUNFF30-6"/>
</dbReference>
<dbReference type="SUPFAM" id="SSF52743">
    <property type="entry name" value="Subtilisin-like"/>
    <property type="match status" value="1"/>
</dbReference>
<dbReference type="PANTHER" id="PTHR43806">
    <property type="entry name" value="PEPTIDASE S8"/>
    <property type="match status" value="1"/>
</dbReference>
<dbReference type="EC" id="3.4.21.-" evidence="8"/>
<evidence type="ECO:0000256" key="5">
    <source>
        <dbReference type="PROSITE-ProRule" id="PRU01240"/>
    </source>
</evidence>
<dbReference type="InterPro" id="IPR008357">
    <property type="entry name" value="Lanit_process"/>
</dbReference>
<accession>A0A1L8CIE6</accession>
<comment type="similarity">
    <text evidence="1 5">Belongs to the peptidase S8 family.</text>
</comment>
<dbReference type="InterPro" id="IPR000209">
    <property type="entry name" value="Peptidase_S8/S53_dom"/>
</dbReference>
<dbReference type="InterPro" id="IPR023827">
    <property type="entry name" value="Peptidase_S8_Asp-AS"/>
</dbReference>
<dbReference type="InterPro" id="IPR036852">
    <property type="entry name" value="Peptidase_S8/S53_dom_sf"/>
</dbReference>
<feature type="active site" description="Charge relay system" evidence="5">
    <location>
        <position position="404"/>
    </location>
</feature>
<reference evidence="8 9" key="1">
    <citation type="journal article" date="2016" name="Syst. Appl. Microbiol.">
        <title>Genomic characterization of a fructophilic bee symbiont Lactobacillus kunkeei reveals its niche-specific adaptation.</title>
        <authorList>
            <person name="Maeno S."/>
            <person name="Tanizawa Y."/>
            <person name="Kanesaki Y."/>
            <person name="Kubota E."/>
            <person name="Kumar H."/>
            <person name="Dicks L."/>
            <person name="Salminen S."/>
            <person name="Nakagawa J."/>
            <person name="Arita M."/>
            <person name="Endo A."/>
        </authorList>
    </citation>
    <scope>NUCLEOTIDE SEQUENCE [LARGE SCALE GENOMIC DNA]</scope>
    <source>
        <strain evidence="8 9">FF30-6</strain>
    </source>
</reference>
<dbReference type="EMBL" id="AP019008">
    <property type="protein sequence ID" value="BBG67189.1"/>
    <property type="molecule type" value="Genomic_DNA"/>
</dbReference>
<dbReference type="InterPro" id="IPR015500">
    <property type="entry name" value="Peptidase_S8_subtilisin-rel"/>
</dbReference>
<evidence type="ECO:0000313" key="7">
    <source>
        <dbReference type="EMBL" id="BBG67189.1"/>
    </source>
</evidence>
<dbReference type="GO" id="GO:0006508">
    <property type="term" value="P:proteolysis"/>
    <property type="evidence" value="ECO:0007669"/>
    <property type="project" value="UniProtKB-KW"/>
</dbReference>
<dbReference type="EMBL" id="BDDX01000012">
    <property type="protein sequence ID" value="GAT90967.1"/>
    <property type="molecule type" value="Genomic_DNA"/>
</dbReference>
<dbReference type="Pfam" id="PF00082">
    <property type="entry name" value="Peptidase_S8"/>
    <property type="match status" value="1"/>
</dbReference>
<proteinExistence type="inferred from homology"/>
<evidence type="ECO:0000313" key="9">
    <source>
        <dbReference type="Proteomes" id="UP000186588"/>
    </source>
</evidence>
<keyword evidence="7" id="KW-0614">Plasmid</keyword>
<dbReference type="InterPro" id="IPR050131">
    <property type="entry name" value="Peptidase_S8_subtilisin-like"/>
</dbReference>
<gene>
    <name evidence="8" type="primary">nisP</name>
    <name evidence="7" type="synonym">kukP</name>
    <name evidence="8" type="ORF">FF306_01087</name>
    <name evidence="7" type="ORF">FF306_p00010</name>
</gene>
<name>A0A1L8CIE6_9LACO</name>
<feature type="active site" description="Charge relay system" evidence="5">
    <location>
        <position position="199"/>
    </location>
</feature>
<evidence type="ECO:0000256" key="1">
    <source>
        <dbReference type="ARBA" id="ARBA00011073"/>
    </source>
</evidence>
<evidence type="ECO:0000256" key="2">
    <source>
        <dbReference type="ARBA" id="ARBA00022670"/>
    </source>
</evidence>
<feature type="active site" description="Charge relay system" evidence="5">
    <location>
        <position position="151"/>
    </location>
</feature>
<keyword evidence="2 5" id="KW-0645">Protease</keyword>
<reference evidence="7" key="2">
    <citation type="journal article" date="2020" name="Front">
        <title>Kunkecin A, a New Nisin Variant Bacteriocin Produced by the Fructophilic Lactic Acid Bacterium, Apilactobacillus kunkeei FF30-6 Isolated from Honey bees.</title>
        <authorList>
            <person name="Zendo T."/>
            <person name="Ohashi C."/>
            <person name="Maeno S."/>
            <person name="Piao X."/>
            <person name="Salminen S."/>
            <person name="Sonomoto K."/>
            <person name="Endo A."/>
        </authorList>
    </citation>
    <scope>NUCLEOTIDE SEQUENCE</scope>
    <source>
        <strain evidence="7">FF30-6</strain>
        <plasmid evidence="7">pKUNFF30-6</plasmid>
    </source>
</reference>
<dbReference type="GO" id="GO:0004252">
    <property type="term" value="F:serine-type endopeptidase activity"/>
    <property type="evidence" value="ECO:0007669"/>
    <property type="project" value="UniProtKB-UniRule"/>
</dbReference>
<dbReference type="Gene3D" id="3.40.50.200">
    <property type="entry name" value="Peptidase S8/S53 domain"/>
    <property type="match status" value="1"/>
</dbReference>
<dbReference type="PROSITE" id="PS00137">
    <property type="entry name" value="SUBTILASE_HIS"/>
    <property type="match status" value="1"/>
</dbReference>
<keyword evidence="3 5" id="KW-0378">Hydrolase</keyword>
<dbReference type="RefSeq" id="WP_094750999.1">
    <property type="nucleotide sequence ID" value="NZ_AP019008.1"/>
</dbReference>
<dbReference type="PROSITE" id="PS51892">
    <property type="entry name" value="SUBTILASE"/>
    <property type="match status" value="1"/>
</dbReference>
<feature type="domain" description="Peptidase S8/S53" evidence="6">
    <location>
        <begin position="144"/>
        <end position="418"/>
    </location>
</feature>
<evidence type="ECO:0000259" key="6">
    <source>
        <dbReference type="Pfam" id="PF00082"/>
    </source>
</evidence>
<dbReference type="PRINTS" id="PR01779">
    <property type="entry name" value="LANTIPROCESS"/>
</dbReference>
<evidence type="ECO:0000313" key="8">
    <source>
        <dbReference type="EMBL" id="GAT90967.1"/>
    </source>
</evidence>
<dbReference type="PROSITE" id="PS00136">
    <property type="entry name" value="SUBTILASE_ASP"/>
    <property type="match status" value="1"/>
</dbReference>
<evidence type="ECO:0000256" key="4">
    <source>
        <dbReference type="ARBA" id="ARBA00022825"/>
    </source>
</evidence>
<organism evidence="8 9">
    <name type="scientific">Apilactobacillus kunkeei</name>
    <dbReference type="NCBI Taxonomy" id="148814"/>
    <lineage>
        <taxon>Bacteria</taxon>
        <taxon>Bacillati</taxon>
        <taxon>Bacillota</taxon>
        <taxon>Bacilli</taxon>
        <taxon>Lactobacillales</taxon>
        <taxon>Lactobacillaceae</taxon>
        <taxon>Apilactobacillus</taxon>
    </lineage>
</organism>
<geneLocation type="plasmid" evidence="7 9">
    <name>pKUNFF30-6</name>
</geneLocation>
<dbReference type="AlphaFoldDB" id="A0A1L8CIE6"/>
<sequence>MNNRKISSPIKLCIVFVISFVLILIYSVDAKANASSTYESLSNSRIQYKKVLQLIKKKKGKIIYDIPEIYYVRFRIDKDKDKDKHNILHHKTIEKKKTNIKIWRKNNYTPEYKFKKPKYWNKQWDIKAITLKGKMYKHVLYSPSVTIGVVDSGIASNQSSLNGTIIKKGSVNLVPKGGFNGKENDEYGNKGYIYDKIGHGTMIAGQISGHGKVIGVYPKVGLHIYRVVGKKQSNPFWIMKGIISATNNKDSVINVSLGKYLYSSKSLKKNMEFKAWNRTIKYSKKHGSIIVASAGENGYDENNIHRFKKSFSKDNNISVKKIKKLVDVPALLKNVISVGSLGPSGNESNFSNRSKNISLFAPGGDTTEYFKYGSNYWNSHNLNSKKLITVATIKNSYSYAYGTSLASAKVSALLAEYIAIQRRHHNYKNIKSRFLKYFKSYNKKVNGNIIIDNN</sequence>
<keyword evidence="4 5" id="KW-0720">Serine protease</keyword>